<dbReference type="RefSeq" id="WP_307478238.1">
    <property type="nucleotide sequence ID" value="NZ_JAUSUB010000028.1"/>
</dbReference>
<keyword evidence="6" id="KW-1185">Reference proteome</keyword>
<keyword evidence="3 5" id="KW-0378">Hydrolase</keyword>
<comment type="similarity">
    <text evidence="1">Belongs to the peptidase S51 family.</text>
</comment>
<dbReference type="Proteomes" id="UP001238088">
    <property type="component" value="Unassembled WGS sequence"/>
</dbReference>
<keyword evidence="4" id="KW-0720">Serine protease</keyword>
<organism evidence="5 6">
    <name type="scientific">Cytobacillus purgationiresistens</name>
    <dbReference type="NCBI Taxonomy" id="863449"/>
    <lineage>
        <taxon>Bacteria</taxon>
        <taxon>Bacillati</taxon>
        <taxon>Bacillota</taxon>
        <taxon>Bacilli</taxon>
        <taxon>Bacillales</taxon>
        <taxon>Bacillaceae</taxon>
        <taxon>Cytobacillus</taxon>
    </lineage>
</organism>
<proteinExistence type="inferred from homology"/>
<sequence length="214" mass="23862">MDQHLFLFGGSLPFGEEFGKTYAELSSRSEGSVVILCLDREGWESYMPIYRNILESNGIEHFSYVLLSHRPSPSDLKLLSDCSGIIICGGNTERYRAYIVDTPIGEVIKERYKEGIPVAGFSAGALITPEHCVISPRDNEQEEQLFLQGLGFIKGCVLSAHFTKWDEEENIKKAMDLTGTSIGYGLDDEASIYFKNGQLASIEGEGIHYFKMIV</sequence>
<reference evidence="5 6" key="1">
    <citation type="submission" date="2023-07" db="EMBL/GenBank/DDBJ databases">
        <title>Genomic Encyclopedia of Type Strains, Phase IV (KMG-IV): sequencing the most valuable type-strain genomes for metagenomic binning, comparative biology and taxonomic classification.</title>
        <authorList>
            <person name="Goeker M."/>
        </authorList>
    </citation>
    <scope>NUCLEOTIDE SEQUENCE [LARGE SCALE GENOMIC DNA]</scope>
    <source>
        <strain evidence="5 6">DSM 23494</strain>
    </source>
</reference>
<dbReference type="GO" id="GO:0004180">
    <property type="term" value="F:carboxypeptidase activity"/>
    <property type="evidence" value="ECO:0007669"/>
    <property type="project" value="UniProtKB-KW"/>
</dbReference>
<comment type="caution">
    <text evidence="5">The sequence shown here is derived from an EMBL/GenBank/DDBJ whole genome shotgun (WGS) entry which is preliminary data.</text>
</comment>
<name>A0ABU0AQU6_9BACI</name>
<evidence type="ECO:0000256" key="4">
    <source>
        <dbReference type="ARBA" id="ARBA00022825"/>
    </source>
</evidence>
<protein>
    <submittedName>
        <fullName evidence="5">Cyanophycinase</fullName>
        <ecNumber evidence="5">3.4.15.6</ecNumber>
    </submittedName>
</protein>
<dbReference type="EC" id="3.4.15.6" evidence="5"/>
<dbReference type="PANTHER" id="PTHR36175:SF1">
    <property type="entry name" value="CYANOPHYCINASE"/>
    <property type="match status" value="1"/>
</dbReference>
<evidence type="ECO:0000256" key="1">
    <source>
        <dbReference type="ARBA" id="ARBA00006534"/>
    </source>
</evidence>
<gene>
    <name evidence="5" type="ORF">J2S17_004671</name>
</gene>
<dbReference type="PANTHER" id="PTHR36175">
    <property type="entry name" value="CYANOPHYCINASE"/>
    <property type="match status" value="1"/>
</dbReference>
<dbReference type="CDD" id="cd03129">
    <property type="entry name" value="GAT1_Peptidase_E_like"/>
    <property type="match status" value="1"/>
</dbReference>
<dbReference type="InterPro" id="IPR029062">
    <property type="entry name" value="Class_I_gatase-like"/>
</dbReference>
<accession>A0ABU0AQU6</accession>
<dbReference type="InterPro" id="IPR005320">
    <property type="entry name" value="Peptidase_S51"/>
</dbReference>
<evidence type="ECO:0000313" key="5">
    <source>
        <dbReference type="EMBL" id="MDQ0272778.1"/>
    </source>
</evidence>
<keyword evidence="5" id="KW-0121">Carboxypeptidase</keyword>
<evidence type="ECO:0000313" key="6">
    <source>
        <dbReference type="Proteomes" id="UP001238088"/>
    </source>
</evidence>
<dbReference type="SUPFAM" id="SSF52317">
    <property type="entry name" value="Class I glutamine amidotransferase-like"/>
    <property type="match status" value="1"/>
</dbReference>
<evidence type="ECO:0000256" key="3">
    <source>
        <dbReference type="ARBA" id="ARBA00022801"/>
    </source>
</evidence>
<dbReference type="Gene3D" id="3.40.50.880">
    <property type="match status" value="1"/>
</dbReference>
<dbReference type="EMBL" id="JAUSUB010000028">
    <property type="protein sequence ID" value="MDQ0272778.1"/>
    <property type="molecule type" value="Genomic_DNA"/>
</dbReference>
<keyword evidence="2" id="KW-0645">Protease</keyword>
<dbReference type="GO" id="GO:0008241">
    <property type="term" value="F:peptidyl-dipeptidase activity"/>
    <property type="evidence" value="ECO:0007669"/>
    <property type="project" value="UniProtKB-EC"/>
</dbReference>
<evidence type="ECO:0000256" key="2">
    <source>
        <dbReference type="ARBA" id="ARBA00022670"/>
    </source>
</evidence>
<dbReference type="Pfam" id="PF03575">
    <property type="entry name" value="Peptidase_S51"/>
    <property type="match status" value="1"/>
</dbReference>